<dbReference type="AlphaFoldDB" id="A0A1R2BMR5"/>
<evidence type="ECO:0000256" key="1">
    <source>
        <dbReference type="SAM" id="Coils"/>
    </source>
</evidence>
<feature type="compositionally biased region" description="Basic residues" evidence="2">
    <location>
        <begin position="485"/>
        <end position="495"/>
    </location>
</feature>
<dbReference type="InterPro" id="IPR039604">
    <property type="entry name" value="Bfr1"/>
</dbReference>
<dbReference type="PANTHER" id="PTHR31027:SF2">
    <property type="entry name" value="LEBERCILIN DOMAIN-CONTAINING PROTEIN"/>
    <property type="match status" value="1"/>
</dbReference>
<dbReference type="GO" id="GO:0005783">
    <property type="term" value="C:endoplasmic reticulum"/>
    <property type="evidence" value="ECO:0007669"/>
    <property type="project" value="TreeGrafter"/>
</dbReference>
<dbReference type="PANTHER" id="PTHR31027">
    <property type="entry name" value="NUCLEAR SEGREGATION PROTEIN BFR1"/>
    <property type="match status" value="1"/>
</dbReference>
<reference evidence="3 4" key="1">
    <citation type="submission" date="2016-11" db="EMBL/GenBank/DDBJ databases">
        <title>The macronuclear genome of Stentor coeruleus: a giant cell with tiny introns.</title>
        <authorList>
            <person name="Slabodnick M."/>
            <person name="Ruby J.G."/>
            <person name="Reiff S.B."/>
            <person name="Swart E.C."/>
            <person name="Gosai S."/>
            <person name="Prabakaran S."/>
            <person name="Witkowska E."/>
            <person name="Larue G.E."/>
            <person name="Fisher S."/>
            <person name="Freeman R.M."/>
            <person name="Gunawardena J."/>
            <person name="Chu W."/>
            <person name="Stover N.A."/>
            <person name="Gregory B.D."/>
            <person name="Nowacki M."/>
            <person name="Derisi J."/>
            <person name="Roy S.W."/>
            <person name="Marshall W.F."/>
            <person name="Sood P."/>
        </authorList>
    </citation>
    <scope>NUCLEOTIDE SEQUENCE [LARGE SCALE GENOMIC DNA]</scope>
    <source>
        <strain evidence="3">WM001</strain>
    </source>
</reference>
<feature type="compositionally biased region" description="Basic and acidic residues" evidence="2">
    <location>
        <begin position="459"/>
        <end position="484"/>
    </location>
</feature>
<feature type="coiled-coil region" evidence="1">
    <location>
        <begin position="277"/>
        <end position="305"/>
    </location>
</feature>
<dbReference type="EMBL" id="MPUH01000552">
    <property type="protein sequence ID" value="OMJ77865.1"/>
    <property type="molecule type" value="Genomic_DNA"/>
</dbReference>
<dbReference type="GO" id="GO:1990904">
    <property type="term" value="C:ribonucleoprotein complex"/>
    <property type="evidence" value="ECO:0007669"/>
    <property type="project" value="TreeGrafter"/>
</dbReference>
<protein>
    <submittedName>
        <fullName evidence="3">Uncharacterized protein</fullName>
    </submittedName>
</protein>
<feature type="region of interest" description="Disordered" evidence="2">
    <location>
        <begin position="1"/>
        <end position="42"/>
    </location>
</feature>
<evidence type="ECO:0000256" key="2">
    <source>
        <dbReference type="SAM" id="MobiDB-lite"/>
    </source>
</evidence>
<dbReference type="OrthoDB" id="10261749at2759"/>
<proteinExistence type="predicted"/>
<keyword evidence="1" id="KW-0175">Coiled coil</keyword>
<dbReference type="GO" id="GO:0003729">
    <property type="term" value="F:mRNA binding"/>
    <property type="evidence" value="ECO:0007669"/>
    <property type="project" value="TreeGrafter"/>
</dbReference>
<dbReference type="Proteomes" id="UP000187209">
    <property type="component" value="Unassembled WGS sequence"/>
</dbReference>
<feature type="coiled-coil region" evidence="1">
    <location>
        <begin position="92"/>
        <end position="152"/>
    </location>
</feature>
<feature type="compositionally biased region" description="Basic and acidic residues" evidence="2">
    <location>
        <begin position="28"/>
        <end position="42"/>
    </location>
</feature>
<evidence type="ECO:0000313" key="4">
    <source>
        <dbReference type="Proteomes" id="UP000187209"/>
    </source>
</evidence>
<feature type="compositionally biased region" description="Basic and acidic residues" evidence="2">
    <location>
        <begin position="422"/>
        <end position="445"/>
    </location>
</feature>
<sequence length="495" mass="57793">MEEPSESREKRPREKITPDTVIPPLPSKAERLPPPDEDKYKRELQIIEGKITRLRDKKKGVHDQIKVKKEGGKMDNQDLSVKEFIGTKVTSRKEMIANRAKLRDELDNLKHEFYSMVDEQKKIRPRIKIFDKEKTEKQIEVIQRKIETTTLTLSEEKKAIQELSELQQSVPLITQHATRAKKLDENKARQEVIKAQITAFNQEIDQTSNIINETNSKIKSSKDHLNTEIPAMFEETKKIATEIEMLEGEKKTLTDNFKEMKYAYNKQQSEIRQIEWMTKMKAKIIEQEERRKKEEEQLKLDELNKPHPYAKEITSCETYISYLDRFIPKDSSGTHKEYKEFNDPNLLIEKSVLNAKEAEEWFGATSKKEKKKKNKKQKKTEGLLANQPVDLLNFFSYCGIKVPTTVDEAKAAIEELNKRKSEWEAKDTRENVEEKKMEEANESKSADLSFNPVNFPAPEESKAKENYGIFEDKGPVPEVKEVTRGKRGKRRYKLS</sequence>
<name>A0A1R2BMR5_9CILI</name>
<dbReference type="GO" id="GO:0042175">
    <property type="term" value="C:nuclear outer membrane-endoplasmic reticulum membrane network"/>
    <property type="evidence" value="ECO:0007669"/>
    <property type="project" value="TreeGrafter"/>
</dbReference>
<keyword evidence="4" id="KW-1185">Reference proteome</keyword>
<feature type="compositionally biased region" description="Basic and acidic residues" evidence="2">
    <location>
        <begin position="1"/>
        <end position="17"/>
    </location>
</feature>
<organism evidence="3 4">
    <name type="scientific">Stentor coeruleus</name>
    <dbReference type="NCBI Taxonomy" id="5963"/>
    <lineage>
        <taxon>Eukaryota</taxon>
        <taxon>Sar</taxon>
        <taxon>Alveolata</taxon>
        <taxon>Ciliophora</taxon>
        <taxon>Postciliodesmatophora</taxon>
        <taxon>Heterotrichea</taxon>
        <taxon>Heterotrichida</taxon>
        <taxon>Stentoridae</taxon>
        <taxon>Stentor</taxon>
    </lineage>
</organism>
<accession>A0A1R2BMR5</accession>
<evidence type="ECO:0000313" key="3">
    <source>
        <dbReference type="EMBL" id="OMJ77865.1"/>
    </source>
</evidence>
<feature type="region of interest" description="Disordered" evidence="2">
    <location>
        <begin position="422"/>
        <end position="495"/>
    </location>
</feature>
<comment type="caution">
    <text evidence="3">The sequence shown here is derived from an EMBL/GenBank/DDBJ whole genome shotgun (WGS) entry which is preliminary data.</text>
</comment>
<dbReference type="GO" id="GO:0008298">
    <property type="term" value="P:intracellular mRNA localization"/>
    <property type="evidence" value="ECO:0007669"/>
    <property type="project" value="TreeGrafter"/>
</dbReference>
<gene>
    <name evidence="3" type="ORF">SteCoe_22466</name>
</gene>